<organism evidence="1 2">
    <name type="scientific">Dioszegia hungarica</name>
    <dbReference type="NCBI Taxonomy" id="4972"/>
    <lineage>
        <taxon>Eukaryota</taxon>
        <taxon>Fungi</taxon>
        <taxon>Dikarya</taxon>
        <taxon>Basidiomycota</taxon>
        <taxon>Agaricomycotina</taxon>
        <taxon>Tremellomycetes</taxon>
        <taxon>Tremellales</taxon>
        <taxon>Bulleribasidiaceae</taxon>
        <taxon>Dioszegia</taxon>
    </lineage>
</organism>
<comment type="caution">
    <text evidence="1">The sequence shown here is derived from an EMBL/GenBank/DDBJ whole genome shotgun (WGS) entry which is preliminary data.</text>
</comment>
<gene>
    <name evidence="1" type="ORF">MKK02DRAFT_29277</name>
</gene>
<reference evidence="1" key="1">
    <citation type="journal article" date="2022" name="G3 (Bethesda)">
        <title>High quality genome of the basidiomycete yeast Dioszegia hungarica PDD-24b-2 isolated from cloud water.</title>
        <authorList>
            <person name="Jarrige D."/>
            <person name="Haridas S."/>
            <person name="Bleykasten-Grosshans C."/>
            <person name="Joly M."/>
            <person name="Nadalig T."/>
            <person name="Sancelme M."/>
            <person name="Vuilleumier S."/>
            <person name="Grigoriev I.V."/>
            <person name="Amato P."/>
            <person name="Bringel F."/>
        </authorList>
    </citation>
    <scope>NUCLEOTIDE SEQUENCE</scope>
    <source>
        <strain evidence="1">PDD-24b-2</strain>
    </source>
</reference>
<dbReference type="RefSeq" id="XP_052948937.1">
    <property type="nucleotide sequence ID" value="XM_053087772.1"/>
</dbReference>
<keyword evidence="2" id="KW-1185">Reference proteome</keyword>
<dbReference type="Proteomes" id="UP001164286">
    <property type="component" value="Unassembled WGS sequence"/>
</dbReference>
<sequence>MAIQAETSGSVALLPDIRQLVFQQLVWVPPPPPAQVTRDDIRQPDLAAVVRVSKLFNNLAAPYLYSTIITSNLPSLSYGLDDPPIPDIPSKHPPLPRRRSLGLVQPTERGLDALAIAECEGVSSSLGKLARSGAFSRLKVVSTGAYLGWELDDYSELFVRVPRNALLDERNVSARQALSSVSVGRRWPAHIRYTGAMNYRADVSNAGAAIPVVLGGQARWYWDVPLSLPDAGDELDQLLQLLSASLIGHVVERLGEYRKLDPSAADRDPPIFLDIYLNELLGEQPIVETLRKSVPIAVRKTYTALGIPTSRHPGELAPPCEACGWSRSTVESEPRAPLSKGVANAYRAETQSVITETFPEVPASGSYDSGG</sequence>
<dbReference type="GeneID" id="77726977"/>
<accession>A0AA38HEP5</accession>
<dbReference type="AlphaFoldDB" id="A0AA38HEP5"/>
<evidence type="ECO:0000313" key="1">
    <source>
        <dbReference type="EMBL" id="KAI9639160.1"/>
    </source>
</evidence>
<dbReference type="EMBL" id="JAKWFO010000001">
    <property type="protein sequence ID" value="KAI9639160.1"/>
    <property type="molecule type" value="Genomic_DNA"/>
</dbReference>
<name>A0AA38HEP5_9TREE</name>
<protein>
    <submittedName>
        <fullName evidence="1">Uncharacterized protein</fullName>
    </submittedName>
</protein>
<proteinExistence type="predicted"/>
<evidence type="ECO:0000313" key="2">
    <source>
        <dbReference type="Proteomes" id="UP001164286"/>
    </source>
</evidence>